<evidence type="ECO:0000256" key="1">
    <source>
        <dbReference type="ARBA" id="ARBA00022475"/>
    </source>
</evidence>
<evidence type="ECO:0000256" key="7">
    <source>
        <dbReference type="SAM" id="SignalP"/>
    </source>
</evidence>
<dbReference type="PROSITE" id="PS51257">
    <property type="entry name" value="PROKAR_LIPOPROTEIN"/>
    <property type="match status" value="1"/>
</dbReference>
<reference evidence="9" key="1">
    <citation type="submission" date="2018-11" db="EMBL/GenBank/DDBJ databases">
        <title>Complete genome sequence of Paenibacillus sp. ML311-T8.</title>
        <authorList>
            <person name="Nam Y.-D."/>
            <person name="Kang J."/>
            <person name="Chung W.-H."/>
            <person name="Park Y.S."/>
        </authorList>
    </citation>
    <scope>NUCLEOTIDE SEQUENCE [LARGE SCALE GENOMIC DNA]</scope>
    <source>
        <strain evidence="9">ML311-T8</strain>
    </source>
</reference>
<dbReference type="SUPFAM" id="SSF53850">
    <property type="entry name" value="Periplasmic binding protein-like II"/>
    <property type="match status" value="1"/>
</dbReference>
<keyword evidence="5" id="KW-0449">Lipoprotein</keyword>
<accession>A0A6B8RDD2</accession>
<dbReference type="Pfam" id="PF13416">
    <property type="entry name" value="SBP_bac_8"/>
    <property type="match status" value="1"/>
</dbReference>
<feature type="chain" id="PRO_5039627512" evidence="7">
    <location>
        <begin position="25"/>
        <end position="452"/>
    </location>
</feature>
<gene>
    <name evidence="8" type="ORF">EHS13_02960</name>
</gene>
<keyword evidence="1" id="KW-1003">Cell membrane</keyword>
<keyword evidence="9" id="KW-1185">Reference proteome</keyword>
<evidence type="ECO:0000256" key="2">
    <source>
        <dbReference type="ARBA" id="ARBA00022729"/>
    </source>
</evidence>
<feature type="compositionally biased region" description="Polar residues" evidence="6">
    <location>
        <begin position="30"/>
        <end position="50"/>
    </location>
</feature>
<evidence type="ECO:0000256" key="5">
    <source>
        <dbReference type="ARBA" id="ARBA00023288"/>
    </source>
</evidence>
<dbReference type="KEGG" id="ppsc:EHS13_02960"/>
<organism evidence="8 9">
    <name type="scientific">Paenibacillus psychroresistens</name>
    <dbReference type="NCBI Taxonomy" id="1778678"/>
    <lineage>
        <taxon>Bacteria</taxon>
        <taxon>Bacillati</taxon>
        <taxon>Bacillota</taxon>
        <taxon>Bacilli</taxon>
        <taxon>Bacillales</taxon>
        <taxon>Paenibacillaceae</taxon>
        <taxon>Paenibacillus</taxon>
    </lineage>
</organism>
<dbReference type="EMBL" id="CP034235">
    <property type="protein sequence ID" value="QGQ93937.1"/>
    <property type="molecule type" value="Genomic_DNA"/>
</dbReference>
<dbReference type="OrthoDB" id="9798191at2"/>
<dbReference type="AlphaFoldDB" id="A0A6B8RDD2"/>
<evidence type="ECO:0000313" key="9">
    <source>
        <dbReference type="Proteomes" id="UP000426246"/>
    </source>
</evidence>
<feature type="region of interest" description="Disordered" evidence="6">
    <location>
        <begin position="30"/>
        <end position="53"/>
    </location>
</feature>
<proteinExistence type="predicted"/>
<evidence type="ECO:0000313" key="8">
    <source>
        <dbReference type="EMBL" id="QGQ93937.1"/>
    </source>
</evidence>
<evidence type="ECO:0000256" key="4">
    <source>
        <dbReference type="ARBA" id="ARBA00023139"/>
    </source>
</evidence>
<dbReference type="PANTHER" id="PTHR43649">
    <property type="entry name" value="ARABINOSE-BINDING PROTEIN-RELATED"/>
    <property type="match status" value="1"/>
</dbReference>
<keyword evidence="4" id="KW-0564">Palmitate</keyword>
<evidence type="ECO:0000256" key="3">
    <source>
        <dbReference type="ARBA" id="ARBA00023136"/>
    </source>
</evidence>
<feature type="signal peptide" evidence="7">
    <location>
        <begin position="1"/>
        <end position="24"/>
    </location>
</feature>
<dbReference type="Proteomes" id="UP000426246">
    <property type="component" value="Chromosome"/>
</dbReference>
<protein>
    <submittedName>
        <fullName evidence="8">Extracellular solute-binding protein</fullName>
    </submittedName>
</protein>
<dbReference type="InterPro" id="IPR050490">
    <property type="entry name" value="Bact_solute-bd_prot1"/>
</dbReference>
<evidence type="ECO:0000256" key="6">
    <source>
        <dbReference type="SAM" id="MobiDB-lite"/>
    </source>
</evidence>
<keyword evidence="2 7" id="KW-0732">Signal</keyword>
<dbReference type="Gene3D" id="3.40.190.10">
    <property type="entry name" value="Periplasmic binding protein-like II"/>
    <property type="match status" value="2"/>
</dbReference>
<dbReference type="RefSeq" id="WP_155698933.1">
    <property type="nucleotide sequence ID" value="NZ_CP034235.1"/>
</dbReference>
<sequence>MKKPYLRGSLYLVLALIVSVLLTACGSKTVTTDTAGSSTDSNGSANTSTDGPKKDPVKIKYMTYRVGTQVSAAAEKKIIAEFNKQFGNEVTVVIEEVPDNIAYIDKLKVLAASNDLPDIIEGKNGINDLTIKGNMATPLNEYLDADPKWKAEIGDGALKANSRDGQVWSIAAGQLLIGYFYNKEIFAKAGIKPAETWDEFFANLDKIKAAGFDPLSLMTGENAWTTNLLLGSIVGTDGDAGNAFMNTKFPKNFETPEFIKALKLIKTGLEKYTTKDALGAGYANATNNFLQGKTAIIPNGPWMITDIKDPTKSSPDFDKKISVAAYPGNGMFSSYEVGYMLASKDKEHKDAAIKFLKFLTGAFAQQVNLELTSVVPLTNNIQVSDEFNQKNPLFAETIKLGLNTKYKYADFDTLNYANVTDTWKAVYPELIFNKKTAEEVAKKLSEVAAKNK</sequence>
<name>A0A6B8RDD2_9BACL</name>
<dbReference type="PANTHER" id="PTHR43649:SF33">
    <property type="entry name" value="POLYGALACTURONAN_RHAMNOGALACTURONAN-BINDING PROTEIN YTCQ"/>
    <property type="match status" value="1"/>
</dbReference>
<keyword evidence="3" id="KW-0472">Membrane</keyword>
<dbReference type="InterPro" id="IPR006059">
    <property type="entry name" value="SBP"/>
</dbReference>